<dbReference type="PANTHER" id="PTHR45965">
    <property type="entry name" value="INACTIVE RHOMBOID PROTEIN"/>
    <property type="match status" value="1"/>
</dbReference>
<keyword evidence="2" id="KW-0256">Endoplasmic reticulum</keyword>
<feature type="transmembrane region" description="Helical" evidence="2">
    <location>
        <begin position="100"/>
        <end position="123"/>
    </location>
</feature>
<keyword evidence="2" id="KW-0472">Membrane</keyword>
<dbReference type="GO" id="GO:0042058">
    <property type="term" value="P:regulation of epidermal growth factor receptor signaling pathway"/>
    <property type="evidence" value="ECO:0007669"/>
    <property type="project" value="UniProtKB-UniRule"/>
</dbReference>
<comment type="caution">
    <text evidence="2">Lacks conserved residue(s) required for the propagation of feature annotation.</text>
</comment>
<evidence type="ECO:0000313" key="4">
    <source>
        <dbReference type="EMBL" id="TNN04095.1"/>
    </source>
</evidence>
<evidence type="ECO:0000256" key="2">
    <source>
        <dbReference type="RuleBase" id="RU369051"/>
    </source>
</evidence>
<reference evidence="4 5" key="1">
    <citation type="submission" date="2019-04" db="EMBL/GenBank/DDBJ databases">
        <title>The sequence and de novo assembly of Takifugu bimaculatus genome using PacBio and Hi-C technologies.</title>
        <authorList>
            <person name="Xu P."/>
            <person name="Liu B."/>
            <person name="Zhou Z."/>
        </authorList>
    </citation>
    <scope>NUCLEOTIDE SEQUENCE [LARGE SCALE GENOMIC DNA]</scope>
    <source>
        <strain evidence="4">TB-2018</strain>
        <tissue evidence="4">Muscle</tissue>
    </source>
</reference>
<dbReference type="GO" id="GO:0005789">
    <property type="term" value="C:endoplasmic reticulum membrane"/>
    <property type="evidence" value="ECO:0007669"/>
    <property type="project" value="UniProtKB-SubCell"/>
</dbReference>
<dbReference type="Pfam" id="PF12595">
    <property type="entry name" value="iRhom1-2_N"/>
    <property type="match status" value="1"/>
</dbReference>
<evidence type="ECO:0000259" key="3">
    <source>
        <dbReference type="Pfam" id="PF12595"/>
    </source>
</evidence>
<dbReference type="InterPro" id="IPR022241">
    <property type="entry name" value="iRhom1_2_N"/>
</dbReference>
<organism evidence="4 5">
    <name type="scientific">Takifugu bimaculatus</name>
    <dbReference type="NCBI Taxonomy" id="433685"/>
    <lineage>
        <taxon>Eukaryota</taxon>
        <taxon>Metazoa</taxon>
        <taxon>Chordata</taxon>
        <taxon>Craniata</taxon>
        <taxon>Vertebrata</taxon>
        <taxon>Euteleostomi</taxon>
        <taxon>Actinopterygii</taxon>
        <taxon>Neopterygii</taxon>
        <taxon>Teleostei</taxon>
        <taxon>Neoteleostei</taxon>
        <taxon>Acanthomorphata</taxon>
        <taxon>Eupercaria</taxon>
        <taxon>Tetraodontiformes</taxon>
        <taxon>Tetradontoidea</taxon>
        <taxon>Tetraodontidae</taxon>
        <taxon>Takifugu</taxon>
    </lineage>
</organism>
<comment type="caution">
    <text evidence="4">The sequence shown here is derived from an EMBL/GenBank/DDBJ whole genome shotgun (WGS) entry which is preliminary data.</text>
</comment>
<comment type="subcellular location">
    <subcellularLocation>
        <location evidence="2">Endoplasmic reticulum membrane</location>
        <topology evidence="2">Multi-pass membrane protein</topology>
    </subcellularLocation>
</comment>
<name>A0A4Z2CIT9_9TELE</name>
<dbReference type="EMBL" id="SWLE01000001">
    <property type="protein sequence ID" value="TNN04095.1"/>
    <property type="molecule type" value="Genomic_DNA"/>
</dbReference>
<dbReference type="GO" id="GO:0050709">
    <property type="term" value="P:negative regulation of protein secretion"/>
    <property type="evidence" value="ECO:0007669"/>
    <property type="project" value="UniProtKB-UniRule"/>
</dbReference>
<comment type="similarity">
    <text evidence="1 2">Belongs to the peptidase S54 family.</text>
</comment>
<dbReference type="PANTHER" id="PTHR45965:SF4">
    <property type="entry name" value="INACTIVE RHOMBOID PROTEIN 1"/>
    <property type="match status" value="1"/>
</dbReference>
<evidence type="ECO:0000256" key="1">
    <source>
        <dbReference type="ARBA" id="ARBA00009045"/>
    </source>
</evidence>
<comment type="function">
    <text evidence="2">Regulates ADAM17 protease, a sheddase of the epidermal growth factor (EGF) receptor ligands and TNF, thereby plays a role in sleep, cell survival, proliferation, migration and inflammation. Does not exhibit any protease activity on its own.</text>
</comment>
<keyword evidence="2" id="KW-1133">Transmembrane helix</keyword>
<feature type="domain" description="Inactive rhomboid protein 1/2 N-terminal" evidence="3">
    <location>
        <begin position="184"/>
        <end position="255"/>
    </location>
</feature>
<dbReference type="Proteomes" id="UP000516260">
    <property type="component" value="Chromosome 1"/>
</dbReference>
<accession>A0A4Z2CIT9</accession>
<gene>
    <name evidence="4" type="ORF">fugu_001124</name>
</gene>
<dbReference type="AlphaFoldDB" id="A0A4Z2CIT9"/>
<dbReference type="InterPro" id="IPR051512">
    <property type="entry name" value="Inactive_Rhomboid"/>
</dbReference>
<keyword evidence="5" id="KW-1185">Reference proteome</keyword>
<evidence type="ECO:0000313" key="5">
    <source>
        <dbReference type="Proteomes" id="UP000516260"/>
    </source>
</evidence>
<sequence>MDELDNRNISLQRKKPPWLKLDIPVIQLTPDETPTLKPGQCVTETGVGGYKSMQFLSNVVMGPTLNNRLRSLDRCTTQSVQKAKAQAPRRAQIPTKSTNMMLDIICWLFVALWLQIGAVMLTVSQKQNVMKVFGGQPSNTPVGSLCSRGTADWFGVSKDSDSTQRWRRKSLQHCSHLYGGLKAQIVDPLSRGRAFRVVEEADGSSVPQTPVTPCTASLCSHSSSRSALNRLPRRRKRESVAVMSLKAAGIIDEGTDIR</sequence>
<proteinExistence type="inferred from homology"/>
<keyword evidence="2" id="KW-0812">Transmembrane</keyword>
<protein>
    <recommendedName>
        <fullName evidence="2">Inactive rhomboid protein</fullName>
        <shortName evidence="2">iRhom</shortName>
    </recommendedName>
    <alternativeName>
        <fullName evidence="2">Rhomboid family member</fullName>
    </alternativeName>
    <alternativeName>
        <fullName evidence="2">Rhomboid veinlet-like protein</fullName>
    </alternativeName>
</protein>